<sequence length="546" mass="62954">MQGSSSEFLRSLFPEKLVSGGAKAKPTSASTKIRGNGLFGPRIYLPDKGRSPTAAHGSVRKYEHDDRVLHQVKYLGLKENIRVRRAGYALRRPFEKFLWRYAILSSTTWPLRNYHGDIRHGCEIICKDSGISNDQYQLGKTKIFIKNPESLFLLEESRERKFDNYARILQKAFKKFISKKQYMKMKEDASNLFYGRKERRKFSINRNYVGDYIGIEHNPSLLLIIGKRERIDFAAKITKYDRKFKTTKLDMVLTGKNLFLIGREISKEPPNKGKLIEVIKRKLSLNQISFIGLSPFQDDFMVLSIEREYTSLLETPLKTEFLTMLTKRYKEFTGKEFQIVVDRNFNILLKKQKYEIGKPGQREIKFINGQTGDPKKDVITKVNGKCLTVTVASGLPNNTRPRYRPAPERINTRPQHHPQRIQNPPIINHAIPQQQVNPPRYDQPPPPQHHQMGGFDPKQVLNHKMGNNVVHPTAPPVAPRPGIKPKPKNIKPQVRALYDYDARDTDELTFKEGQFIELVSEDPSGWWQGKIGPKTGLFPANYVEKV</sequence>
<reference evidence="2" key="1">
    <citation type="submission" date="2022-11" db="UniProtKB">
        <authorList>
            <consortium name="WormBaseParasite"/>
        </authorList>
    </citation>
    <scope>IDENTIFICATION</scope>
</reference>
<organism evidence="1 2">
    <name type="scientific">Panagrolaimus sp. JU765</name>
    <dbReference type="NCBI Taxonomy" id="591449"/>
    <lineage>
        <taxon>Eukaryota</taxon>
        <taxon>Metazoa</taxon>
        <taxon>Ecdysozoa</taxon>
        <taxon>Nematoda</taxon>
        <taxon>Chromadorea</taxon>
        <taxon>Rhabditida</taxon>
        <taxon>Tylenchina</taxon>
        <taxon>Panagrolaimomorpha</taxon>
        <taxon>Panagrolaimoidea</taxon>
        <taxon>Panagrolaimidae</taxon>
        <taxon>Panagrolaimus</taxon>
    </lineage>
</organism>
<dbReference type="WBParaSite" id="JU765_v2.g6472.t1">
    <property type="protein sequence ID" value="JU765_v2.g6472.t1"/>
    <property type="gene ID" value="JU765_v2.g6472"/>
</dbReference>
<protein>
    <submittedName>
        <fullName evidence="2">Uncharacterized protein</fullName>
    </submittedName>
</protein>
<evidence type="ECO:0000313" key="2">
    <source>
        <dbReference type="WBParaSite" id="JU765_v2.g6472.t1"/>
    </source>
</evidence>
<proteinExistence type="predicted"/>
<accession>A0AC34RG17</accession>
<evidence type="ECO:0000313" key="1">
    <source>
        <dbReference type="Proteomes" id="UP000887576"/>
    </source>
</evidence>
<dbReference type="Proteomes" id="UP000887576">
    <property type="component" value="Unplaced"/>
</dbReference>
<name>A0AC34RG17_9BILA</name>